<feature type="domain" description="Transposase IS66 C-terminal" evidence="1">
    <location>
        <begin position="2"/>
        <end position="32"/>
    </location>
</feature>
<gene>
    <name evidence="2" type="ORF">SG34_033085</name>
</gene>
<evidence type="ECO:0000259" key="1">
    <source>
        <dbReference type="Pfam" id="PF13817"/>
    </source>
</evidence>
<organism evidence="2 3">
    <name type="scientific">Thalassomonas viridans</name>
    <dbReference type="NCBI Taxonomy" id="137584"/>
    <lineage>
        <taxon>Bacteria</taxon>
        <taxon>Pseudomonadati</taxon>
        <taxon>Pseudomonadota</taxon>
        <taxon>Gammaproteobacteria</taxon>
        <taxon>Alteromonadales</taxon>
        <taxon>Colwelliaceae</taxon>
        <taxon>Thalassomonas</taxon>
    </lineage>
</organism>
<evidence type="ECO:0000313" key="3">
    <source>
        <dbReference type="Proteomes" id="UP000032352"/>
    </source>
</evidence>
<dbReference type="KEGG" id="tvd:SG34_033085"/>
<dbReference type="Proteomes" id="UP000032352">
    <property type="component" value="Chromosome pTvir"/>
</dbReference>
<sequence length="37" mass="4229">MKANGLTPFNYLMHCLEQLANKEVGLELLLPWQVNIS</sequence>
<proteinExistence type="predicted"/>
<dbReference type="EMBL" id="CP059734">
    <property type="protein sequence ID" value="WDE09334.1"/>
    <property type="molecule type" value="Genomic_DNA"/>
</dbReference>
<reference evidence="2 3" key="1">
    <citation type="journal article" date="2015" name="Genome Announc.">
        <title>Draft Genome Sequences of Marine Isolates of Thalassomonas viridans and Thalassomonas actiniarum.</title>
        <authorList>
            <person name="Olonade I."/>
            <person name="van Zyl L.J."/>
            <person name="Trindade M."/>
        </authorList>
    </citation>
    <scope>NUCLEOTIDE SEQUENCE [LARGE SCALE GENOMIC DNA]</scope>
    <source>
        <strain evidence="2 3">XOM25</strain>
    </source>
</reference>
<dbReference type="AlphaFoldDB" id="A0AAE9ZCJ5"/>
<protein>
    <submittedName>
        <fullName evidence="2">Transposase domain-containing protein</fullName>
    </submittedName>
</protein>
<dbReference type="Pfam" id="PF13817">
    <property type="entry name" value="DDE_Tnp_IS66_C"/>
    <property type="match status" value="1"/>
</dbReference>
<dbReference type="InterPro" id="IPR039552">
    <property type="entry name" value="IS66_C"/>
</dbReference>
<evidence type="ECO:0000313" key="2">
    <source>
        <dbReference type="EMBL" id="WDE09334.1"/>
    </source>
</evidence>
<reference evidence="2 3" key="2">
    <citation type="journal article" date="2022" name="Mar. Drugs">
        <title>Bioassay-Guided Fractionation Leads to the Detection of Cholic Acid Generated by the Rare Thalassomonas sp.</title>
        <authorList>
            <person name="Pheiffer F."/>
            <person name="Schneider Y.K."/>
            <person name="Hansen E.H."/>
            <person name="Andersen J.H."/>
            <person name="Isaksson J."/>
            <person name="Busche T."/>
            <person name="R C."/>
            <person name="Kalinowski J."/>
            <person name="Zyl L.V."/>
            <person name="Trindade M."/>
        </authorList>
    </citation>
    <scope>NUCLEOTIDE SEQUENCE [LARGE SCALE GENOMIC DNA]</scope>
    <source>
        <strain evidence="2 3">XOM25</strain>
    </source>
</reference>
<accession>A0AAE9ZCJ5</accession>
<keyword evidence="3" id="KW-1185">Reference proteome</keyword>
<name>A0AAE9ZCJ5_9GAMM</name>